<dbReference type="InterPro" id="IPR011009">
    <property type="entry name" value="Kinase-like_dom_sf"/>
</dbReference>
<organism evidence="8 9">
    <name type="scientific">Effrenium voratum</name>
    <dbReference type="NCBI Taxonomy" id="2562239"/>
    <lineage>
        <taxon>Eukaryota</taxon>
        <taxon>Sar</taxon>
        <taxon>Alveolata</taxon>
        <taxon>Dinophyceae</taxon>
        <taxon>Suessiales</taxon>
        <taxon>Symbiodiniaceae</taxon>
        <taxon>Effrenium</taxon>
    </lineage>
</organism>
<dbReference type="EMBL" id="CAUJNA010001438">
    <property type="protein sequence ID" value="CAJ1386943.1"/>
    <property type="molecule type" value="Genomic_DNA"/>
</dbReference>
<evidence type="ECO:0000256" key="3">
    <source>
        <dbReference type="ARBA" id="ARBA00022840"/>
    </source>
</evidence>
<dbReference type="PROSITE" id="PS50011">
    <property type="entry name" value="PROTEIN_KINASE_DOM"/>
    <property type="match status" value="1"/>
</dbReference>
<evidence type="ECO:0000256" key="2">
    <source>
        <dbReference type="ARBA" id="ARBA00022741"/>
    </source>
</evidence>
<gene>
    <name evidence="8" type="ORF">EVOR1521_LOCUS13113</name>
</gene>
<protein>
    <recommendedName>
        <fullName evidence="4">Casein kinase I</fullName>
        <ecNumber evidence="1">2.7.11.1</ecNumber>
    </recommendedName>
</protein>
<evidence type="ECO:0000256" key="4">
    <source>
        <dbReference type="ARBA" id="ARBA00023860"/>
    </source>
</evidence>
<dbReference type="PROSITE" id="PS00107">
    <property type="entry name" value="PROTEIN_KINASE_ATP"/>
    <property type="match status" value="1"/>
</dbReference>
<evidence type="ECO:0000256" key="6">
    <source>
        <dbReference type="RuleBase" id="RU000304"/>
    </source>
</evidence>
<dbReference type="InterPro" id="IPR008271">
    <property type="entry name" value="Ser/Thr_kinase_AS"/>
</dbReference>
<dbReference type="SUPFAM" id="SSF56112">
    <property type="entry name" value="Protein kinase-like (PK-like)"/>
    <property type="match status" value="1"/>
</dbReference>
<name>A0AA36MX81_9DINO</name>
<keyword evidence="6" id="KW-0808">Transferase</keyword>
<dbReference type="Pfam" id="PF00069">
    <property type="entry name" value="Pkinase"/>
    <property type="match status" value="1"/>
</dbReference>
<dbReference type="PANTHER" id="PTHR11909">
    <property type="entry name" value="CASEIN KINASE-RELATED"/>
    <property type="match status" value="1"/>
</dbReference>
<dbReference type="InterPro" id="IPR000719">
    <property type="entry name" value="Prot_kinase_dom"/>
</dbReference>
<dbReference type="PROSITE" id="PS00108">
    <property type="entry name" value="PROTEIN_KINASE_ST"/>
    <property type="match status" value="1"/>
</dbReference>
<dbReference type="GO" id="GO:0004674">
    <property type="term" value="F:protein serine/threonine kinase activity"/>
    <property type="evidence" value="ECO:0007669"/>
    <property type="project" value="UniProtKB-KW"/>
</dbReference>
<keyword evidence="6" id="KW-0418">Kinase</keyword>
<dbReference type="EC" id="2.7.11.1" evidence="1"/>
<dbReference type="SMART" id="SM00220">
    <property type="entry name" value="S_TKc"/>
    <property type="match status" value="1"/>
</dbReference>
<keyword evidence="9" id="KW-1185">Reference proteome</keyword>
<evidence type="ECO:0000313" key="9">
    <source>
        <dbReference type="Proteomes" id="UP001178507"/>
    </source>
</evidence>
<feature type="domain" description="Protein kinase" evidence="7">
    <location>
        <begin position="127"/>
        <end position="390"/>
    </location>
</feature>
<accession>A0AA36MX81</accession>
<keyword evidence="3 5" id="KW-0067">ATP-binding</keyword>
<keyword evidence="2 5" id="KW-0547">Nucleotide-binding</keyword>
<evidence type="ECO:0000256" key="5">
    <source>
        <dbReference type="PROSITE-ProRule" id="PRU10141"/>
    </source>
</evidence>
<feature type="binding site" evidence="5">
    <location>
        <position position="157"/>
    </location>
    <ligand>
        <name>ATP</name>
        <dbReference type="ChEBI" id="CHEBI:30616"/>
    </ligand>
</feature>
<dbReference type="Gene3D" id="1.10.510.10">
    <property type="entry name" value="Transferase(Phosphotransferase) domain 1"/>
    <property type="match status" value="1"/>
</dbReference>
<dbReference type="InterPro" id="IPR017441">
    <property type="entry name" value="Protein_kinase_ATP_BS"/>
</dbReference>
<proteinExistence type="inferred from homology"/>
<comment type="similarity">
    <text evidence="6">Belongs to the protein kinase superfamily.</text>
</comment>
<dbReference type="AlphaFoldDB" id="A0AA36MX81"/>
<reference evidence="8" key="1">
    <citation type="submission" date="2023-08" db="EMBL/GenBank/DDBJ databases">
        <authorList>
            <person name="Chen Y."/>
            <person name="Shah S."/>
            <person name="Dougan E. K."/>
            <person name="Thang M."/>
            <person name="Chan C."/>
        </authorList>
    </citation>
    <scope>NUCLEOTIDE SEQUENCE</scope>
</reference>
<comment type="caution">
    <text evidence="8">The sequence shown here is derived from an EMBL/GenBank/DDBJ whole genome shotgun (WGS) entry which is preliminary data.</text>
</comment>
<evidence type="ECO:0000256" key="1">
    <source>
        <dbReference type="ARBA" id="ARBA00012513"/>
    </source>
</evidence>
<evidence type="ECO:0000259" key="7">
    <source>
        <dbReference type="PROSITE" id="PS50011"/>
    </source>
</evidence>
<dbReference type="Proteomes" id="UP001178507">
    <property type="component" value="Unassembled WGS sequence"/>
</dbReference>
<sequence length="408" mass="44814">MGDDLTWVSWKLALGQFHESGQLELPTHELCAPGPHGQQTARLGGELRLEGPDLIWKLRLRGRALVARKVGPVEPRLLLTMRSWKEEDIATKSDRWMQVASHADGDCITLSAALLWATQSLPATSRFTFGEQLGQGQSGCVHLVTDTESCGQKLIAKVAEPGCELIHEAMVLKSLQGLGFPECLGIFAGPCGEFLVAERLGASLDDWQKEGDGRLEVEAVARVASQVLAQLAALHSRNLAHGDLKPKNLLIKDADTLEVCLIDFGCCRPYRISDDMVVPRHGAPCVGTTRFCAIAAHKGERSPRCDLESLAYVLIHLATGRLPWQGIRTHRKLDHSAEILSKKMDFDLLKRHVLDSLPDAFATGLLCLVEKCRSLQSVDTGTYCELHMLLTQESPRTQRGYSRSSGIC</sequence>
<dbReference type="InterPro" id="IPR050235">
    <property type="entry name" value="CK1_Ser-Thr_kinase"/>
</dbReference>
<keyword evidence="6" id="KW-0723">Serine/threonine-protein kinase</keyword>
<dbReference type="GO" id="GO:0005524">
    <property type="term" value="F:ATP binding"/>
    <property type="evidence" value="ECO:0007669"/>
    <property type="project" value="UniProtKB-UniRule"/>
</dbReference>
<evidence type="ECO:0000313" key="8">
    <source>
        <dbReference type="EMBL" id="CAJ1386943.1"/>
    </source>
</evidence>